<dbReference type="GO" id="GO:0015078">
    <property type="term" value="F:proton transmembrane transporter activity"/>
    <property type="evidence" value="ECO:0007669"/>
    <property type="project" value="InterPro"/>
</dbReference>
<evidence type="ECO:0000256" key="6">
    <source>
        <dbReference type="ARBA" id="ARBA00022792"/>
    </source>
</evidence>
<evidence type="ECO:0000256" key="2">
    <source>
        <dbReference type="ARBA" id="ARBA00007333"/>
    </source>
</evidence>
<dbReference type="AlphaFoldDB" id="A0A0B7MV30"/>
<comment type="similarity">
    <text evidence="2 11">Belongs to the ATPase e subunit family.</text>
</comment>
<evidence type="ECO:0000256" key="9">
    <source>
        <dbReference type="ARBA" id="ARBA00023136"/>
    </source>
</evidence>
<evidence type="ECO:0000256" key="8">
    <source>
        <dbReference type="ARBA" id="ARBA00023128"/>
    </source>
</evidence>
<comment type="function">
    <text evidence="11">Subunit e, of the mitochondrial membrane ATP synthase complex (F(1)F(0) ATP synthase or Complex V) that produces ATP from ADP in the presence of a proton gradient across the membrane which is generated by electron transport complexes of the respiratory chain. ATP synthase complex consist of a soluble F(1) head domain - the catalytic core - and a membrane F(1) domain - the membrane proton channel. These two domains are linked by a central stalk rotating inside the F(1) region and a stationary peripheral stalk. During catalysis, ATP synthesis in the catalytic domain of F(1) is coupled via a rotary mechanism of the central stalk subunits to proton translocation. In vivo, can only synthesize ATP although its ATP hydrolase activity can be activated artificially in vitro. Part of the complex F(0) domain.</text>
</comment>
<proteinExistence type="inferred from homology"/>
<evidence type="ECO:0000256" key="4">
    <source>
        <dbReference type="ARBA" id="ARBA00022547"/>
    </source>
</evidence>
<dbReference type="Pfam" id="PF05680">
    <property type="entry name" value="ATP-synt_E"/>
    <property type="match status" value="1"/>
</dbReference>
<keyword evidence="7 11" id="KW-0406">Ion transport</keyword>
<evidence type="ECO:0000256" key="3">
    <source>
        <dbReference type="ARBA" id="ARBA00022448"/>
    </source>
</evidence>
<comment type="subcellular location">
    <subcellularLocation>
        <location evidence="1 11">Mitochondrion inner membrane</location>
    </subcellularLocation>
</comment>
<dbReference type="GO" id="GO:0015986">
    <property type="term" value="P:proton motive force-driven ATP synthesis"/>
    <property type="evidence" value="ECO:0007669"/>
    <property type="project" value="InterPro"/>
</dbReference>
<reference evidence="12 13" key="1">
    <citation type="submission" date="2014-09" db="EMBL/GenBank/DDBJ databases">
        <authorList>
            <person name="Ellenberger Sabrina"/>
        </authorList>
    </citation>
    <scope>NUCLEOTIDE SEQUENCE [LARGE SCALE GENOMIC DNA]</scope>
    <source>
        <strain evidence="12 13">CBS 412.66</strain>
    </source>
</reference>
<sequence>MQNGRFGRKLDKVIKRGLPLSKPLQQPLQQKDCWLSVVFVNDSNVELLSTCFRQDLIEKENISSSKQTTHIGDVLMTSQDWLNVNLYSQQAIALVQIMSGLYPLPQLPAVGRWSALAFGLFYGYTHNISLQKQAEQKKVESEYHRKELLIEQARLAYAKKQSGVVDTPATAVEFDIEDPKFDFEKYIEQYEKENN</sequence>
<comment type="subunit">
    <text evidence="11">F-type ATPases have 2 components, CF(1) - the catalytic core - and CF(0) - the membrane proton channel. CF(1) and CF(0) have multiple subunits.</text>
</comment>
<evidence type="ECO:0000256" key="7">
    <source>
        <dbReference type="ARBA" id="ARBA00023065"/>
    </source>
</evidence>
<evidence type="ECO:0000256" key="1">
    <source>
        <dbReference type="ARBA" id="ARBA00004273"/>
    </source>
</evidence>
<keyword evidence="9" id="KW-0472">Membrane</keyword>
<dbReference type="OrthoDB" id="2125027at2759"/>
<keyword evidence="6 11" id="KW-0999">Mitochondrion inner membrane</keyword>
<dbReference type="EMBL" id="LN719135">
    <property type="protein sequence ID" value="CEP07175.1"/>
    <property type="molecule type" value="Genomic_DNA"/>
</dbReference>
<dbReference type="GO" id="GO:0005743">
    <property type="term" value="C:mitochondrial inner membrane"/>
    <property type="evidence" value="ECO:0007669"/>
    <property type="project" value="UniProtKB-SubCell"/>
</dbReference>
<evidence type="ECO:0000256" key="5">
    <source>
        <dbReference type="ARBA" id="ARBA00022781"/>
    </source>
</evidence>
<evidence type="ECO:0000313" key="12">
    <source>
        <dbReference type="EMBL" id="CEP07175.1"/>
    </source>
</evidence>
<dbReference type="Proteomes" id="UP000054107">
    <property type="component" value="Unassembled WGS sequence"/>
</dbReference>
<dbReference type="GO" id="GO:0045259">
    <property type="term" value="C:proton-transporting ATP synthase complex"/>
    <property type="evidence" value="ECO:0007669"/>
    <property type="project" value="UniProtKB-UniRule"/>
</dbReference>
<evidence type="ECO:0000256" key="11">
    <source>
        <dbReference type="RuleBase" id="RU367005"/>
    </source>
</evidence>
<keyword evidence="4 11" id="KW-0138">CF(0)</keyword>
<name>A0A0B7MV30_9FUNG</name>
<dbReference type="InterPro" id="IPR008386">
    <property type="entry name" value="ATP_synth_F0_esu_mt"/>
</dbReference>
<protein>
    <recommendedName>
        <fullName evidence="11">ATP synthase F(0) complex subunit e, mitochondrial</fullName>
    </recommendedName>
</protein>
<evidence type="ECO:0000313" key="13">
    <source>
        <dbReference type="Proteomes" id="UP000054107"/>
    </source>
</evidence>
<dbReference type="STRING" id="35722.A0A0B7MV30"/>
<keyword evidence="5 11" id="KW-0375">Hydrogen ion transport</keyword>
<accession>A0A0B7MV30</accession>
<evidence type="ECO:0000256" key="10">
    <source>
        <dbReference type="ARBA" id="ARBA00023310"/>
    </source>
</evidence>
<keyword evidence="10 11" id="KW-0066">ATP synthesis</keyword>
<keyword evidence="8 11" id="KW-0496">Mitochondrion</keyword>
<gene>
    <name evidence="12" type="primary">PARPA_00454.1 scaffold 883</name>
</gene>
<keyword evidence="13" id="KW-1185">Reference proteome</keyword>
<organism evidence="12 13">
    <name type="scientific">Parasitella parasitica</name>
    <dbReference type="NCBI Taxonomy" id="35722"/>
    <lineage>
        <taxon>Eukaryota</taxon>
        <taxon>Fungi</taxon>
        <taxon>Fungi incertae sedis</taxon>
        <taxon>Mucoromycota</taxon>
        <taxon>Mucoromycotina</taxon>
        <taxon>Mucoromycetes</taxon>
        <taxon>Mucorales</taxon>
        <taxon>Mucorineae</taxon>
        <taxon>Mucoraceae</taxon>
        <taxon>Parasitella</taxon>
    </lineage>
</organism>
<keyword evidence="3 11" id="KW-0813">Transport</keyword>